<proteinExistence type="predicted"/>
<organism evidence="11 12">
    <name type="scientific">Pseudolycoriella hygida</name>
    <dbReference type="NCBI Taxonomy" id="35572"/>
    <lineage>
        <taxon>Eukaryota</taxon>
        <taxon>Metazoa</taxon>
        <taxon>Ecdysozoa</taxon>
        <taxon>Arthropoda</taxon>
        <taxon>Hexapoda</taxon>
        <taxon>Insecta</taxon>
        <taxon>Pterygota</taxon>
        <taxon>Neoptera</taxon>
        <taxon>Endopterygota</taxon>
        <taxon>Diptera</taxon>
        <taxon>Nematocera</taxon>
        <taxon>Sciaroidea</taxon>
        <taxon>Sciaridae</taxon>
        <taxon>Pseudolycoriella</taxon>
    </lineage>
</organism>
<dbReference type="GO" id="GO:0005634">
    <property type="term" value="C:nucleus"/>
    <property type="evidence" value="ECO:0007669"/>
    <property type="project" value="UniProtKB-SubCell"/>
</dbReference>
<accession>A0A9Q0MQX3</accession>
<evidence type="ECO:0000259" key="10">
    <source>
        <dbReference type="PROSITE" id="PS51915"/>
    </source>
</evidence>
<dbReference type="GO" id="GO:0010468">
    <property type="term" value="P:regulation of gene expression"/>
    <property type="evidence" value="ECO:0007669"/>
    <property type="project" value="TreeGrafter"/>
</dbReference>
<evidence type="ECO:0000313" key="11">
    <source>
        <dbReference type="EMBL" id="KAJ6635284.1"/>
    </source>
</evidence>
<keyword evidence="12" id="KW-1185">Reference proteome</keyword>
<evidence type="ECO:0000256" key="2">
    <source>
        <dbReference type="ARBA" id="ARBA00022723"/>
    </source>
</evidence>
<dbReference type="PROSITE" id="PS00028">
    <property type="entry name" value="ZINC_FINGER_C2H2_1"/>
    <property type="match status" value="5"/>
</dbReference>
<evidence type="ECO:0000256" key="4">
    <source>
        <dbReference type="ARBA" id="ARBA00022771"/>
    </source>
</evidence>
<dbReference type="FunFam" id="3.30.160.60:FF:000145">
    <property type="entry name" value="Zinc finger protein 574"/>
    <property type="match status" value="1"/>
</dbReference>
<evidence type="ECO:0000256" key="5">
    <source>
        <dbReference type="ARBA" id="ARBA00022833"/>
    </source>
</evidence>
<evidence type="ECO:0000256" key="8">
    <source>
        <dbReference type="PROSITE-ProRule" id="PRU01263"/>
    </source>
</evidence>
<keyword evidence="2 8" id="KW-0479">Metal-binding</keyword>
<dbReference type="PANTHER" id="PTHR16515:SF66">
    <property type="entry name" value="C2H2-TYPE DOMAIN-CONTAINING PROTEIN"/>
    <property type="match status" value="1"/>
</dbReference>
<evidence type="ECO:0000256" key="1">
    <source>
        <dbReference type="ARBA" id="ARBA00004123"/>
    </source>
</evidence>
<feature type="domain" description="C2H2-type" evidence="9">
    <location>
        <begin position="259"/>
        <end position="286"/>
    </location>
</feature>
<sequence>MSKPRMRVDLKNNISPQKDLQDNTLRIMENLLSSCRLCLTTFTDGQSIIDLFEGDGANRSFSLIATDLTSLTMTKDDMYPNNICESCASQLAIFDSFRTSCQLSFKKLQAIVPLGMSIRDSRKQKLTAEYIFDNDGNDVSMEAEGSINDDEILVQLCDYEPTEANESQTDGNDQNETDDLIELTIKTEADESGNYVCQPYYVTEGVDVQTNDEAKQKRKRAPKVSASERKLNCDICKITFNRGHDFTRHQMSHAGIKEFSCDLCHQQFTRRSHLNSHMMIHNQIKPFSCDVCGFMFRKLSNLHRHMSVHSNIYNYECTLCDKKFKRMPSLRLHQKIHEGGCTLTCTFCGKVYASYSGFKKHLLKHKSKENAEVKTMNEDVEVLFEEYLITEDGEAIET</sequence>
<dbReference type="SMART" id="SM00355">
    <property type="entry name" value="ZnF_C2H2"/>
    <property type="match status" value="5"/>
</dbReference>
<feature type="domain" description="ZAD" evidence="10">
    <location>
        <begin position="33"/>
        <end position="111"/>
    </location>
</feature>
<dbReference type="InterPro" id="IPR036236">
    <property type="entry name" value="Znf_C2H2_sf"/>
</dbReference>
<dbReference type="InterPro" id="IPR050331">
    <property type="entry name" value="Zinc_finger"/>
</dbReference>
<keyword evidence="5 8" id="KW-0862">Zinc</keyword>
<reference evidence="11" key="1">
    <citation type="submission" date="2022-07" db="EMBL/GenBank/DDBJ databases">
        <authorList>
            <person name="Trinca V."/>
            <person name="Uliana J.V.C."/>
            <person name="Torres T.T."/>
            <person name="Ward R.J."/>
            <person name="Monesi N."/>
        </authorList>
    </citation>
    <scope>NUCLEOTIDE SEQUENCE</scope>
    <source>
        <strain evidence="11">HSMRA1968</strain>
        <tissue evidence="11">Whole embryos</tissue>
    </source>
</reference>
<protein>
    <submittedName>
        <fullName evidence="11">Zinc finger and SCAN domain-containing protein 22</fullName>
    </submittedName>
</protein>
<keyword evidence="6" id="KW-0539">Nucleus</keyword>
<comment type="caution">
    <text evidence="11">The sequence shown here is derived from an EMBL/GenBank/DDBJ whole genome shotgun (WGS) entry which is preliminary data.</text>
</comment>
<dbReference type="PROSITE" id="PS50157">
    <property type="entry name" value="ZINC_FINGER_C2H2_2"/>
    <property type="match status" value="5"/>
</dbReference>
<dbReference type="Proteomes" id="UP001151699">
    <property type="component" value="Chromosome C"/>
</dbReference>
<feature type="domain" description="C2H2-type" evidence="9">
    <location>
        <begin position="315"/>
        <end position="339"/>
    </location>
</feature>
<name>A0A9Q0MQX3_9DIPT</name>
<dbReference type="PANTHER" id="PTHR16515">
    <property type="entry name" value="PR DOMAIN ZINC FINGER PROTEIN"/>
    <property type="match status" value="1"/>
</dbReference>
<feature type="binding site" evidence="8">
    <location>
        <position position="87"/>
    </location>
    <ligand>
        <name>Zn(2+)</name>
        <dbReference type="ChEBI" id="CHEBI:29105"/>
    </ligand>
</feature>
<dbReference type="Pfam" id="PF00096">
    <property type="entry name" value="zf-C2H2"/>
    <property type="match status" value="3"/>
</dbReference>
<comment type="subcellular location">
    <subcellularLocation>
        <location evidence="1">Nucleus</location>
    </subcellularLocation>
</comment>
<dbReference type="SUPFAM" id="SSF57667">
    <property type="entry name" value="beta-beta-alpha zinc fingers"/>
    <property type="match status" value="3"/>
</dbReference>
<feature type="domain" description="C2H2-type" evidence="9">
    <location>
        <begin position="231"/>
        <end position="258"/>
    </location>
</feature>
<dbReference type="SUPFAM" id="SSF57716">
    <property type="entry name" value="Glucocorticoid receptor-like (DNA-binding domain)"/>
    <property type="match status" value="1"/>
</dbReference>
<evidence type="ECO:0000259" key="9">
    <source>
        <dbReference type="PROSITE" id="PS50157"/>
    </source>
</evidence>
<dbReference type="Gene3D" id="3.40.1800.20">
    <property type="match status" value="1"/>
</dbReference>
<keyword evidence="3" id="KW-0677">Repeat</keyword>
<feature type="binding site" evidence="8">
    <location>
        <position position="84"/>
    </location>
    <ligand>
        <name>Zn(2+)</name>
        <dbReference type="ChEBI" id="CHEBI:29105"/>
    </ligand>
</feature>
<evidence type="ECO:0000256" key="6">
    <source>
        <dbReference type="ARBA" id="ARBA00023242"/>
    </source>
</evidence>
<dbReference type="OrthoDB" id="7783476at2759"/>
<dbReference type="Pfam" id="PF13894">
    <property type="entry name" value="zf-C2H2_4"/>
    <property type="match status" value="1"/>
</dbReference>
<dbReference type="PROSITE" id="PS51915">
    <property type="entry name" value="ZAD"/>
    <property type="match status" value="1"/>
</dbReference>
<evidence type="ECO:0000313" key="12">
    <source>
        <dbReference type="Proteomes" id="UP001151699"/>
    </source>
</evidence>
<dbReference type="AlphaFoldDB" id="A0A9Q0MQX3"/>
<feature type="binding site" evidence="8">
    <location>
        <position position="35"/>
    </location>
    <ligand>
        <name>Zn(2+)</name>
        <dbReference type="ChEBI" id="CHEBI:29105"/>
    </ligand>
</feature>
<feature type="domain" description="C2H2-type" evidence="9">
    <location>
        <begin position="343"/>
        <end position="370"/>
    </location>
</feature>
<dbReference type="EMBL" id="WJQU01000004">
    <property type="protein sequence ID" value="KAJ6635284.1"/>
    <property type="molecule type" value="Genomic_DNA"/>
</dbReference>
<feature type="binding site" evidence="8">
    <location>
        <position position="38"/>
    </location>
    <ligand>
        <name>Zn(2+)</name>
        <dbReference type="ChEBI" id="CHEBI:29105"/>
    </ligand>
</feature>
<dbReference type="Gene3D" id="3.30.160.60">
    <property type="entry name" value="Classic Zinc Finger"/>
    <property type="match status" value="4"/>
</dbReference>
<dbReference type="GO" id="GO:0008270">
    <property type="term" value="F:zinc ion binding"/>
    <property type="evidence" value="ECO:0007669"/>
    <property type="project" value="UniProtKB-UniRule"/>
</dbReference>
<evidence type="ECO:0000256" key="7">
    <source>
        <dbReference type="PROSITE-ProRule" id="PRU00042"/>
    </source>
</evidence>
<dbReference type="SMART" id="SM00868">
    <property type="entry name" value="zf-AD"/>
    <property type="match status" value="1"/>
</dbReference>
<dbReference type="InterPro" id="IPR013087">
    <property type="entry name" value="Znf_C2H2_type"/>
</dbReference>
<dbReference type="FunFam" id="3.30.160.60:FF:000100">
    <property type="entry name" value="Zinc finger 45-like"/>
    <property type="match status" value="1"/>
</dbReference>
<evidence type="ECO:0000256" key="3">
    <source>
        <dbReference type="ARBA" id="ARBA00022737"/>
    </source>
</evidence>
<feature type="domain" description="C2H2-type" evidence="9">
    <location>
        <begin position="287"/>
        <end position="314"/>
    </location>
</feature>
<dbReference type="Pfam" id="PF07776">
    <property type="entry name" value="zf-AD"/>
    <property type="match status" value="1"/>
</dbReference>
<gene>
    <name evidence="11" type="primary">ZSCAN22_0</name>
    <name evidence="11" type="ORF">Bhyg_13869</name>
</gene>
<dbReference type="InterPro" id="IPR012934">
    <property type="entry name" value="Znf_AD"/>
</dbReference>
<keyword evidence="4 7" id="KW-0863">Zinc-finger</keyword>